<sequence>MRNINAVLGEFFRSKRISESLTGIEVAKKMSVSQQQISRYERGVCCLSIETILRYCEVLDISPKELMVTLFPSEKDYL</sequence>
<proteinExistence type="predicted"/>
<dbReference type="GO" id="GO:0003677">
    <property type="term" value="F:DNA binding"/>
    <property type="evidence" value="ECO:0007669"/>
    <property type="project" value="UniProtKB-KW"/>
</dbReference>
<comment type="caution">
    <text evidence="2">The sequence shown here is derived from an EMBL/GenBank/DDBJ whole genome shotgun (WGS) entry which is preliminary data.</text>
</comment>
<dbReference type="SUPFAM" id="SSF47413">
    <property type="entry name" value="lambda repressor-like DNA-binding domains"/>
    <property type="match status" value="1"/>
</dbReference>
<dbReference type="EMBL" id="ABXV02000027">
    <property type="protein sequence ID" value="EFB72117.1"/>
    <property type="molecule type" value="Genomic_DNA"/>
</dbReference>
<dbReference type="Proteomes" id="UP000005512">
    <property type="component" value="Unassembled WGS sequence"/>
</dbReference>
<keyword evidence="3" id="KW-1185">Reference proteome</keyword>
<dbReference type="InterPro" id="IPR001387">
    <property type="entry name" value="Cro/C1-type_HTH"/>
</dbReference>
<dbReference type="Gene3D" id="1.10.260.40">
    <property type="entry name" value="lambda repressor-like DNA-binding domains"/>
    <property type="match status" value="1"/>
</dbReference>
<dbReference type="SMART" id="SM00530">
    <property type="entry name" value="HTH_XRE"/>
    <property type="match status" value="1"/>
</dbReference>
<keyword evidence="2" id="KW-0238">DNA-binding</keyword>
<dbReference type="PROSITE" id="PS50943">
    <property type="entry name" value="HTH_CROC1"/>
    <property type="match status" value="1"/>
</dbReference>
<dbReference type="Pfam" id="PF01381">
    <property type="entry name" value="HTH_3"/>
    <property type="match status" value="1"/>
</dbReference>
<evidence type="ECO:0000313" key="2">
    <source>
        <dbReference type="EMBL" id="EFB72117.1"/>
    </source>
</evidence>
<dbReference type="eggNOG" id="COG1396">
    <property type="taxonomic scope" value="Bacteria"/>
</dbReference>
<name>D1P3K1_9GAMM</name>
<protein>
    <submittedName>
        <fullName evidence="2">DNA-binding helix-turn-helix protein</fullName>
    </submittedName>
</protein>
<feature type="domain" description="HTH cro/C1-type" evidence="1">
    <location>
        <begin position="25"/>
        <end position="66"/>
    </location>
</feature>
<dbReference type="HOGENOM" id="CLU_066192_40_1_6"/>
<dbReference type="RefSeq" id="WP_006814889.1">
    <property type="nucleotide sequence ID" value="NZ_GG703819.1"/>
</dbReference>
<gene>
    <name evidence="2" type="ORF">PROVRUST_06872</name>
</gene>
<accession>D1P3K1</accession>
<evidence type="ECO:0000313" key="3">
    <source>
        <dbReference type="Proteomes" id="UP000005512"/>
    </source>
</evidence>
<dbReference type="AlphaFoldDB" id="D1P3K1"/>
<evidence type="ECO:0000259" key="1">
    <source>
        <dbReference type="PROSITE" id="PS50943"/>
    </source>
</evidence>
<reference evidence="2" key="1">
    <citation type="submission" date="2009-12" db="EMBL/GenBank/DDBJ databases">
        <authorList>
            <person name="Weinstock G."/>
            <person name="Sodergren E."/>
            <person name="Clifton S."/>
            <person name="Fulton L."/>
            <person name="Fulton B."/>
            <person name="Courtney L."/>
            <person name="Fronick C."/>
            <person name="Harrison M."/>
            <person name="Strong C."/>
            <person name="Farmer C."/>
            <person name="Delahaunty K."/>
            <person name="Markovic C."/>
            <person name="Hall O."/>
            <person name="Minx P."/>
            <person name="Tomlinson C."/>
            <person name="Mitreva M."/>
            <person name="Nelson J."/>
            <person name="Hou S."/>
            <person name="Wollam A."/>
            <person name="Pepin K.H."/>
            <person name="Johnson M."/>
            <person name="Bhonagiri V."/>
            <person name="Nash W.E."/>
            <person name="Warren W."/>
            <person name="Chinwalla A."/>
            <person name="Mardis E.R."/>
            <person name="Wilson R.K."/>
        </authorList>
    </citation>
    <scope>NUCLEOTIDE SEQUENCE [LARGE SCALE GENOMIC DNA]</scope>
    <source>
        <strain evidence="2">DSM 4541</strain>
    </source>
</reference>
<organism evidence="2 3">
    <name type="scientific">Providencia rustigianii DSM 4541</name>
    <dbReference type="NCBI Taxonomy" id="500637"/>
    <lineage>
        <taxon>Bacteria</taxon>
        <taxon>Pseudomonadati</taxon>
        <taxon>Pseudomonadota</taxon>
        <taxon>Gammaproteobacteria</taxon>
        <taxon>Enterobacterales</taxon>
        <taxon>Morganellaceae</taxon>
        <taxon>Providencia</taxon>
    </lineage>
</organism>
<dbReference type="CDD" id="cd00093">
    <property type="entry name" value="HTH_XRE"/>
    <property type="match status" value="1"/>
</dbReference>
<dbReference type="InterPro" id="IPR010982">
    <property type="entry name" value="Lambda_DNA-bd_dom_sf"/>
</dbReference>